<keyword evidence="2" id="KW-0813">Transport</keyword>
<proteinExistence type="predicted"/>
<protein>
    <submittedName>
        <fullName evidence="9">Major Facilitator Superfamily protein</fullName>
    </submittedName>
</protein>
<dbReference type="InterPro" id="IPR011701">
    <property type="entry name" value="MFS"/>
</dbReference>
<dbReference type="Gene3D" id="1.20.1250.20">
    <property type="entry name" value="MFS general substrate transporter like domains"/>
    <property type="match status" value="1"/>
</dbReference>
<dbReference type="PANTHER" id="PTHR43266">
    <property type="entry name" value="MACROLIDE-EFFLUX PROTEIN"/>
    <property type="match status" value="1"/>
</dbReference>
<feature type="transmembrane region" description="Helical" evidence="7">
    <location>
        <begin position="344"/>
        <end position="364"/>
    </location>
</feature>
<feature type="transmembrane region" description="Helical" evidence="7">
    <location>
        <begin position="54"/>
        <end position="74"/>
    </location>
</feature>
<feature type="domain" description="Major facilitator superfamily (MFS) profile" evidence="8">
    <location>
        <begin position="13"/>
        <end position="425"/>
    </location>
</feature>
<dbReference type="RefSeq" id="WP_068301598.1">
    <property type="nucleotide sequence ID" value="NZ_FNAK01000003.1"/>
</dbReference>
<dbReference type="PRINTS" id="PR00173">
    <property type="entry name" value="EDTRNSPORT"/>
</dbReference>
<feature type="transmembrane region" description="Helical" evidence="7">
    <location>
        <begin position="143"/>
        <end position="169"/>
    </location>
</feature>
<evidence type="ECO:0000313" key="10">
    <source>
        <dbReference type="Proteomes" id="UP000183685"/>
    </source>
</evidence>
<feature type="transmembrane region" description="Helical" evidence="7">
    <location>
        <begin position="231"/>
        <end position="251"/>
    </location>
</feature>
<feature type="transmembrane region" description="Helical" evidence="7">
    <location>
        <begin position="295"/>
        <end position="314"/>
    </location>
</feature>
<organism evidence="9 10">
    <name type="scientific">Kordiimonas lacus</name>
    <dbReference type="NCBI Taxonomy" id="637679"/>
    <lineage>
        <taxon>Bacteria</taxon>
        <taxon>Pseudomonadati</taxon>
        <taxon>Pseudomonadota</taxon>
        <taxon>Alphaproteobacteria</taxon>
        <taxon>Kordiimonadales</taxon>
        <taxon>Kordiimonadaceae</taxon>
        <taxon>Kordiimonas</taxon>
    </lineage>
</organism>
<evidence type="ECO:0000256" key="7">
    <source>
        <dbReference type="SAM" id="Phobius"/>
    </source>
</evidence>
<dbReference type="EMBL" id="FNAK01000003">
    <property type="protein sequence ID" value="SDD79531.1"/>
    <property type="molecule type" value="Genomic_DNA"/>
</dbReference>
<evidence type="ECO:0000256" key="1">
    <source>
        <dbReference type="ARBA" id="ARBA00004651"/>
    </source>
</evidence>
<dbReference type="Pfam" id="PF07690">
    <property type="entry name" value="MFS_1"/>
    <property type="match status" value="1"/>
</dbReference>
<evidence type="ECO:0000256" key="5">
    <source>
        <dbReference type="ARBA" id="ARBA00022989"/>
    </source>
</evidence>
<dbReference type="GO" id="GO:0022857">
    <property type="term" value="F:transmembrane transporter activity"/>
    <property type="evidence" value="ECO:0007669"/>
    <property type="project" value="InterPro"/>
</dbReference>
<feature type="transmembrane region" description="Helical" evidence="7">
    <location>
        <begin position="86"/>
        <end position="106"/>
    </location>
</feature>
<keyword evidence="6 7" id="KW-0472">Membrane</keyword>
<feature type="transmembrane region" description="Helical" evidence="7">
    <location>
        <begin position="112"/>
        <end position="131"/>
    </location>
</feature>
<dbReference type="SUPFAM" id="SSF103473">
    <property type="entry name" value="MFS general substrate transporter"/>
    <property type="match status" value="1"/>
</dbReference>
<dbReference type="GO" id="GO:0005886">
    <property type="term" value="C:plasma membrane"/>
    <property type="evidence" value="ECO:0007669"/>
    <property type="project" value="UniProtKB-SubCell"/>
</dbReference>
<keyword evidence="4 7" id="KW-0812">Transmembrane</keyword>
<evidence type="ECO:0000256" key="4">
    <source>
        <dbReference type="ARBA" id="ARBA00022692"/>
    </source>
</evidence>
<evidence type="ECO:0000256" key="2">
    <source>
        <dbReference type="ARBA" id="ARBA00022448"/>
    </source>
</evidence>
<dbReference type="STRING" id="637679.GCA_001550055_00976"/>
<reference evidence="9 10" key="1">
    <citation type="submission" date="2016-10" db="EMBL/GenBank/DDBJ databases">
        <authorList>
            <person name="de Groot N.N."/>
        </authorList>
    </citation>
    <scope>NUCLEOTIDE SEQUENCE [LARGE SCALE GENOMIC DNA]</scope>
    <source>
        <strain evidence="9 10">CGMCC 1.9109</strain>
    </source>
</reference>
<feature type="transmembrane region" description="Helical" evidence="7">
    <location>
        <begin position="263"/>
        <end position="283"/>
    </location>
</feature>
<dbReference type="InterPro" id="IPR020846">
    <property type="entry name" value="MFS_dom"/>
</dbReference>
<evidence type="ECO:0000256" key="6">
    <source>
        <dbReference type="ARBA" id="ARBA00023136"/>
    </source>
</evidence>
<dbReference type="Proteomes" id="UP000183685">
    <property type="component" value="Unassembled WGS sequence"/>
</dbReference>
<dbReference type="PROSITE" id="PS50850">
    <property type="entry name" value="MFS"/>
    <property type="match status" value="1"/>
</dbReference>
<comment type="subcellular location">
    <subcellularLocation>
        <location evidence="1">Cell membrane</location>
        <topology evidence="1">Multi-pass membrane protein</topology>
    </subcellularLocation>
</comment>
<keyword evidence="3" id="KW-1003">Cell membrane</keyword>
<evidence type="ECO:0000313" key="9">
    <source>
        <dbReference type="EMBL" id="SDD79531.1"/>
    </source>
</evidence>
<evidence type="ECO:0000259" key="8">
    <source>
        <dbReference type="PROSITE" id="PS50850"/>
    </source>
</evidence>
<feature type="transmembrane region" description="Helical" evidence="7">
    <location>
        <begin position="393"/>
        <end position="419"/>
    </location>
</feature>
<sequence>MARTQWQLFGTRRFLPLFITQFLGALNDNLFRQALVILITVKLAADMGIQPSILTNLAIGLFILPYFLFSALAGQLADKYEKTNQIVWIKIWEVGLMVAGAFAVYFQNFYMMVAVLSGLGLQSTFFGPIKYGVLPDLVKTEELLGANALIEAGTFVAILLGILVGGLVINQDGENFVISGLMIAFAVIGTLTGRMVPKTGQAAPDLAIRTNIFASTGTLLKSAWQNDIARPAIIGISWIWLYGSIYIAQIPEIVFARMGGDKTVITLVIACFSVGIGVGALLCSRILKGEISARLAPKALMGLGAVSLLFVLALPDAPEVAYTAETVVGIGAFVKTVGNWPMLVALIGVAMMAGMVIVPLYTILQEYTPREARSRAIAANNVFNSAFMAGGTLIAAALIAAGLTVIQILILYAVANLLLLHQATRLKARVEAAN</sequence>
<keyword evidence="10" id="KW-1185">Reference proteome</keyword>
<dbReference type="InterPro" id="IPR036259">
    <property type="entry name" value="MFS_trans_sf"/>
</dbReference>
<feature type="transmembrane region" description="Helical" evidence="7">
    <location>
        <begin position="175"/>
        <end position="193"/>
    </location>
</feature>
<dbReference type="CDD" id="cd06173">
    <property type="entry name" value="MFS_MefA_like"/>
    <property type="match status" value="1"/>
</dbReference>
<keyword evidence="5 7" id="KW-1133">Transmembrane helix</keyword>
<dbReference type="PANTHER" id="PTHR43266:SF2">
    <property type="entry name" value="MAJOR FACILITATOR SUPERFAMILY (MFS) PROFILE DOMAIN-CONTAINING PROTEIN"/>
    <property type="match status" value="1"/>
</dbReference>
<accession>A0A1G6XNI5</accession>
<dbReference type="AlphaFoldDB" id="A0A1G6XNI5"/>
<name>A0A1G6XNI5_9PROT</name>
<gene>
    <name evidence="9" type="ORF">SAMN04488071_1296</name>
</gene>
<evidence type="ECO:0000256" key="3">
    <source>
        <dbReference type="ARBA" id="ARBA00022475"/>
    </source>
</evidence>
<dbReference type="OrthoDB" id="9803968at2"/>